<gene>
    <name evidence="1" type="ORF">CLPUN_46200</name>
</gene>
<keyword evidence="2" id="KW-1185">Reference proteome</keyword>
<protein>
    <submittedName>
        <fullName evidence="1">Uncharacterized protein</fullName>
    </submittedName>
</protein>
<dbReference type="AlphaFoldDB" id="A0A1S8T556"/>
<dbReference type="EMBL" id="LZZM01000219">
    <property type="protein sequence ID" value="OOM72917.1"/>
    <property type="molecule type" value="Genomic_DNA"/>
</dbReference>
<dbReference type="RefSeq" id="WP_077849541.1">
    <property type="nucleotide sequence ID" value="NZ_LZZM01000219.1"/>
</dbReference>
<evidence type="ECO:0000313" key="2">
    <source>
        <dbReference type="Proteomes" id="UP000190890"/>
    </source>
</evidence>
<organism evidence="1 2">
    <name type="scientific">Clostridium puniceum</name>
    <dbReference type="NCBI Taxonomy" id="29367"/>
    <lineage>
        <taxon>Bacteria</taxon>
        <taxon>Bacillati</taxon>
        <taxon>Bacillota</taxon>
        <taxon>Clostridia</taxon>
        <taxon>Eubacteriales</taxon>
        <taxon>Clostridiaceae</taxon>
        <taxon>Clostridium</taxon>
    </lineage>
</organism>
<sequence length="277" mass="31838">MRDGIKEQIISMVPELKKCYEPNVSTKDTPKPYAVVVQGDDTDNGEVVGFKRTIEVWLYETRTTFKNLDSLTEKVIKALDMQVITDSKTSETFTCVFGGALGQDIVDEDWQAIARGLKFTVIALHEDDEVNTDTWLEALSKYTKVITDHTVYLNTWKKNFEVPSILWRVKNQSKERINNALIKESKTLICHIVSNNKNEINKLLDDIEDKLISDFKIPLDLADRRYLTIESINEDREADMLSKGQLTVKFFRRKMREINDGPTINKINGRGSVSKER</sequence>
<name>A0A1S8T556_9CLOT</name>
<reference evidence="1 2" key="1">
    <citation type="submission" date="2016-05" db="EMBL/GenBank/DDBJ databases">
        <title>Microbial solvent formation.</title>
        <authorList>
            <person name="Poehlein A."/>
            <person name="Montoya Solano J.D."/>
            <person name="Flitsch S."/>
            <person name="Krabben P."/>
            <person name="Duerre P."/>
            <person name="Daniel R."/>
        </authorList>
    </citation>
    <scope>NUCLEOTIDE SEQUENCE [LARGE SCALE GENOMIC DNA]</scope>
    <source>
        <strain evidence="1 2">DSM 2619</strain>
    </source>
</reference>
<dbReference type="Proteomes" id="UP000190890">
    <property type="component" value="Unassembled WGS sequence"/>
</dbReference>
<evidence type="ECO:0000313" key="1">
    <source>
        <dbReference type="EMBL" id="OOM72917.1"/>
    </source>
</evidence>
<accession>A0A1S8T556</accession>
<dbReference type="OrthoDB" id="1679953at2"/>
<dbReference type="STRING" id="29367.CLPUN_46200"/>
<proteinExistence type="predicted"/>
<comment type="caution">
    <text evidence="1">The sequence shown here is derived from an EMBL/GenBank/DDBJ whole genome shotgun (WGS) entry which is preliminary data.</text>
</comment>